<gene>
    <name evidence="5" type="ORF">AAIA72_09045</name>
</gene>
<feature type="binding site" evidence="3">
    <location>
        <position position="229"/>
    </location>
    <ligand>
        <name>Na(+)</name>
        <dbReference type="ChEBI" id="CHEBI:29101"/>
    </ligand>
</feature>
<dbReference type="PANTHER" id="PTHR33376:SF5">
    <property type="entry name" value="EXTRACYTOPLASMIC SOLUTE RECEPTOR PROTEIN"/>
    <property type="match status" value="1"/>
</dbReference>
<feature type="binding site" evidence="3">
    <location>
        <position position="228"/>
    </location>
    <ligand>
        <name>substrate</name>
    </ligand>
</feature>
<dbReference type="PROSITE" id="PS51257">
    <property type="entry name" value="PROKAR_LIPOPROTEIN"/>
    <property type="match status" value="1"/>
</dbReference>
<dbReference type="InterPro" id="IPR018389">
    <property type="entry name" value="DctP_fam"/>
</dbReference>
<dbReference type="Pfam" id="PF03480">
    <property type="entry name" value="DctP"/>
    <property type="match status" value="1"/>
</dbReference>
<dbReference type="SUPFAM" id="SSF53850">
    <property type="entry name" value="Periplasmic binding protein-like II"/>
    <property type="match status" value="1"/>
</dbReference>
<dbReference type="PIRSF" id="PIRSF039026">
    <property type="entry name" value="SiaP"/>
    <property type="match status" value="1"/>
</dbReference>
<protein>
    <submittedName>
        <fullName evidence="5">TRAP transporter substrate-binding protein</fullName>
    </submittedName>
</protein>
<evidence type="ECO:0000313" key="5">
    <source>
        <dbReference type="EMBL" id="XDT70957.1"/>
    </source>
</evidence>
<feature type="chain" id="PRO_5044307348" evidence="4">
    <location>
        <begin position="29"/>
        <end position="373"/>
    </location>
</feature>
<feature type="binding site" evidence="3">
    <location>
        <position position="254"/>
    </location>
    <ligand>
        <name>substrate</name>
    </ligand>
</feature>
<dbReference type="GO" id="GO:0031317">
    <property type="term" value="C:tripartite ATP-independent periplasmic transporter complex"/>
    <property type="evidence" value="ECO:0007669"/>
    <property type="project" value="InterPro"/>
</dbReference>
<accession>A0AB39URS5</accession>
<name>A0AB39URS5_9GAMM</name>
<keyword evidence="3" id="KW-0479">Metal-binding</keyword>
<evidence type="ECO:0000256" key="2">
    <source>
        <dbReference type="PIRSR" id="PIRSR039026-1"/>
    </source>
</evidence>
<dbReference type="GO" id="GO:0046872">
    <property type="term" value="F:metal ion binding"/>
    <property type="evidence" value="ECO:0007669"/>
    <property type="project" value="UniProtKB-KW"/>
</dbReference>
<feature type="binding site" evidence="2">
    <location>
        <position position="170"/>
    </location>
    <ligand>
        <name>substrate</name>
    </ligand>
</feature>
<dbReference type="InterPro" id="IPR038404">
    <property type="entry name" value="TRAP_DctP_sf"/>
</dbReference>
<reference evidence="5" key="1">
    <citation type="submission" date="2024-05" db="EMBL/GenBank/DDBJ databases">
        <title>Genome sequencing of novel strain.</title>
        <authorList>
            <person name="Ganbat D."/>
            <person name="Ganbat S."/>
            <person name="Lee S.-J."/>
        </authorList>
    </citation>
    <scope>NUCLEOTIDE SEQUENCE</scope>
    <source>
        <strain evidence="5">SMD15-11</strain>
    </source>
</reference>
<dbReference type="InterPro" id="IPR026289">
    <property type="entry name" value="SBP_TakP-like"/>
</dbReference>
<feature type="signal peptide" evidence="4">
    <location>
        <begin position="1"/>
        <end position="28"/>
    </location>
</feature>
<evidence type="ECO:0000256" key="4">
    <source>
        <dbReference type="SAM" id="SignalP"/>
    </source>
</evidence>
<dbReference type="CDD" id="cd13604">
    <property type="entry name" value="PBP2_TRAP_ketoacid_lactate_like"/>
    <property type="match status" value="1"/>
</dbReference>
<dbReference type="KEGG" id="tcd:AAIA72_09045"/>
<dbReference type="NCBIfam" id="NF037995">
    <property type="entry name" value="TRAP_S1"/>
    <property type="match status" value="1"/>
</dbReference>
<proteinExistence type="predicted"/>
<dbReference type="Gene3D" id="3.40.190.10">
    <property type="entry name" value="Periplasmic binding protein-like II"/>
    <property type="match status" value="1"/>
</dbReference>
<feature type="binding site" evidence="2">
    <location>
        <position position="191"/>
    </location>
    <ligand>
        <name>substrate</name>
    </ligand>
</feature>
<dbReference type="Gene3D" id="3.40.190.170">
    <property type="entry name" value="Bacterial extracellular solute-binding protein, family 7"/>
    <property type="match status" value="1"/>
</dbReference>
<evidence type="ECO:0000256" key="3">
    <source>
        <dbReference type="PIRSR" id="PIRSR039026-2"/>
    </source>
</evidence>
<keyword evidence="1 4" id="KW-0732">Signal</keyword>
<dbReference type="RefSeq" id="WP_369599998.1">
    <property type="nucleotide sequence ID" value="NZ_CP154858.1"/>
</dbReference>
<dbReference type="EMBL" id="CP154858">
    <property type="protein sequence ID" value="XDT70957.1"/>
    <property type="molecule type" value="Genomic_DNA"/>
</dbReference>
<dbReference type="GO" id="GO:0055085">
    <property type="term" value="P:transmembrane transport"/>
    <property type="evidence" value="ECO:0007669"/>
    <property type="project" value="InterPro"/>
</dbReference>
<sequence>MKRRTLFRTLGAGLMALGLAACSGSDKAASENGAKAEKAAAAQETYQWKLVTSWPKNFPGLGEAPERFAKEVERMSNGRLKIKVYGAGELVPALEVFDAVSRGTAEMGHAAAYYWKGKVPAAQFFATVPFGLTAQELNAWIMYGGGMELWKEVYAPFGVIPFLGGNTGVQMGGWFNKEINSLDDLKGLKMRIPGLGGEVLQRAGGTPVQLPGGEIFTALQTGTIDATEWVGPYNDLAFGLHKAAKYYYYPGWHEPGTSLEFTVNKKAFESLPSDLQAIIEVATRMVNQDMLDEYTARNQSALDELVNKHGVVVKKFPDEVLKELETLSRQTLDELAAKDPMTKKVYESYKAFRANVVKYHHISEQAYINARSD</sequence>
<organism evidence="5">
    <name type="scientific">Thermohahella caldifontis</name>
    <dbReference type="NCBI Taxonomy" id="3142973"/>
    <lineage>
        <taxon>Bacteria</taxon>
        <taxon>Pseudomonadati</taxon>
        <taxon>Pseudomonadota</taxon>
        <taxon>Gammaproteobacteria</taxon>
        <taxon>Oceanospirillales</taxon>
        <taxon>Hahellaceae</taxon>
        <taxon>Thermohahella</taxon>
    </lineage>
</organism>
<dbReference type="AlphaFoldDB" id="A0AB39URS5"/>
<dbReference type="PANTHER" id="PTHR33376">
    <property type="match status" value="1"/>
</dbReference>
<evidence type="ECO:0000256" key="1">
    <source>
        <dbReference type="ARBA" id="ARBA00022729"/>
    </source>
</evidence>